<feature type="signal peptide" evidence="1">
    <location>
        <begin position="1"/>
        <end position="22"/>
    </location>
</feature>
<reference evidence="3" key="2">
    <citation type="submission" date="2020-10" db="UniProtKB">
        <authorList>
            <consortium name="WormBaseParasite"/>
        </authorList>
    </citation>
    <scope>IDENTIFICATION</scope>
</reference>
<organism evidence="2 3">
    <name type="scientific">Panagrellus redivivus</name>
    <name type="common">Microworm</name>
    <dbReference type="NCBI Taxonomy" id="6233"/>
    <lineage>
        <taxon>Eukaryota</taxon>
        <taxon>Metazoa</taxon>
        <taxon>Ecdysozoa</taxon>
        <taxon>Nematoda</taxon>
        <taxon>Chromadorea</taxon>
        <taxon>Rhabditida</taxon>
        <taxon>Tylenchina</taxon>
        <taxon>Panagrolaimomorpha</taxon>
        <taxon>Panagrolaimoidea</taxon>
        <taxon>Panagrolaimidae</taxon>
        <taxon>Panagrellus</taxon>
    </lineage>
</organism>
<dbReference type="WBParaSite" id="Pan_g17610.t1">
    <property type="protein sequence ID" value="Pan_g17610.t1"/>
    <property type="gene ID" value="Pan_g17610"/>
</dbReference>
<sequence>MTTWLLLNVLLVPCLKILPCFGSQDAIVEYTDDGAYLTSTGYVDLNNPDPMTFFIEDFYKCTGKMTICYKSPEASLGNGICNPAYQQIDAIAFKSKAILGFSFAEEGPNVRYTFAKQSGYLKAVESKF</sequence>
<evidence type="ECO:0000313" key="2">
    <source>
        <dbReference type="Proteomes" id="UP000492821"/>
    </source>
</evidence>
<feature type="chain" id="PRO_5029017317" evidence="1">
    <location>
        <begin position="23"/>
        <end position="128"/>
    </location>
</feature>
<accession>A0A7E4V7M9</accession>
<reference evidence="2" key="1">
    <citation type="journal article" date="2013" name="Genetics">
        <title>The draft genome and transcriptome of Panagrellus redivivus are shaped by the harsh demands of a free-living lifestyle.</title>
        <authorList>
            <person name="Srinivasan J."/>
            <person name="Dillman A.R."/>
            <person name="Macchietto M.G."/>
            <person name="Heikkinen L."/>
            <person name="Lakso M."/>
            <person name="Fracchia K.M."/>
            <person name="Antoshechkin I."/>
            <person name="Mortazavi A."/>
            <person name="Wong G."/>
            <person name="Sternberg P.W."/>
        </authorList>
    </citation>
    <scope>NUCLEOTIDE SEQUENCE [LARGE SCALE GENOMIC DNA]</scope>
    <source>
        <strain evidence="2">MT8872</strain>
    </source>
</reference>
<keyword evidence="1" id="KW-0732">Signal</keyword>
<proteinExistence type="predicted"/>
<protein>
    <submittedName>
        <fullName evidence="3">CUB domain-containing protein</fullName>
    </submittedName>
</protein>
<evidence type="ECO:0000256" key="1">
    <source>
        <dbReference type="SAM" id="SignalP"/>
    </source>
</evidence>
<keyword evidence="2" id="KW-1185">Reference proteome</keyword>
<dbReference type="AlphaFoldDB" id="A0A7E4V7M9"/>
<dbReference type="Proteomes" id="UP000492821">
    <property type="component" value="Unassembled WGS sequence"/>
</dbReference>
<evidence type="ECO:0000313" key="3">
    <source>
        <dbReference type="WBParaSite" id="Pan_g17610.t1"/>
    </source>
</evidence>
<name>A0A7E4V7M9_PANRE</name>